<comment type="similarity">
    <text evidence="1">Belongs to the bacterial lectin family.</text>
</comment>
<keyword evidence="2" id="KW-0430">Lectin</keyword>
<evidence type="ECO:0000259" key="4">
    <source>
        <dbReference type="Pfam" id="PF17882"/>
    </source>
</evidence>
<organism evidence="5 6">
    <name type="scientific">Sphingomonas pokkalii</name>
    <dbReference type="NCBI Taxonomy" id="2175090"/>
    <lineage>
        <taxon>Bacteria</taxon>
        <taxon>Pseudomonadati</taxon>
        <taxon>Pseudomonadota</taxon>
        <taxon>Alphaproteobacteria</taxon>
        <taxon>Sphingomonadales</taxon>
        <taxon>Sphingomonadaceae</taxon>
        <taxon>Sphingomonas</taxon>
    </lineage>
</organism>
<name>A0A2U0SBC2_9SPHN</name>
<dbReference type="Proteomes" id="UP000245890">
    <property type="component" value="Unassembled WGS sequence"/>
</dbReference>
<dbReference type="AlphaFoldDB" id="A0A2U0SBC2"/>
<evidence type="ECO:0000256" key="1">
    <source>
        <dbReference type="ARBA" id="ARBA00008512"/>
    </source>
</evidence>
<evidence type="ECO:0000256" key="2">
    <source>
        <dbReference type="ARBA" id="ARBA00022734"/>
    </source>
</evidence>
<dbReference type="GO" id="GO:0030246">
    <property type="term" value="F:carbohydrate binding"/>
    <property type="evidence" value="ECO:0007669"/>
    <property type="project" value="UniProtKB-KW"/>
</dbReference>
<dbReference type="RefSeq" id="WP_116468130.1">
    <property type="nucleotide sequence ID" value="NZ_QENQ01000001.1"/>
</dbReference>
<feature type="domain" description="OAA-family lectin sugar binding" evidence="4">
    <location>
        <begin position="205"/>
        <end position="262"/>
    </location>
</feature>
<evidence type="ECO:0000313" key="6">
    <source>
        <dbReference type="Proteomes" id="UP000245890"/>
    </source>
</evidence>
<feature type="domain" description="OAA-family lectin sugar binding" evidence="4">
    <location>
        <begin position="69"/>
        <end position="131"/>
    </location>
</feature>
<reference evidence="5 6" key="1">
    <citation type="submission" date="2018-05" db="EMBL/GenBank/DDBJ databases">
        <title>Description of Sphingomonas pokkalii sp nov, isolated from the rhizosphere of saline tolerant pokkali rice and its draft genome analysis.</title>
        <authorList>
            <person name="Menon R."/>
            <person name="Kumari S."/>
            <person name="Rameshkumar N."/>
        </authorList>
    </citation>
    <scope>NUCLEOTIDE SEQUENCE [LARGE SCALE GENOMIC DNA]</scope>
    <source>
        <strain evidence="5 6">L3B27</strain>
    </source>
</reference>
<dbReference type="EMBL" id="QENQ01000001">
    <property type="protein sequence ID" value="PVX28682.1"/>
    <property type="molecule type" value="Genomic_DNA"/>
</dbReference>
<protein>
    <submittedName>
        <fullName evidence="5">Lectin ESA-2</fullName>
    </submittedName>
</protein>
<dbReference type="Pfam" id="PF17882">
    <property type="entry name" value="SBD"/>
    <property type="match status" value="4"/>
</dbReference>
<sequence>MTVYAIQNRWGGDGAPWHEGGIFNIGNRPDQKPIALKIESGDGGTSFSGTMTYQGEDPISVRATLVTTNCYRVENHWGGEGAPWHEAGLFLLGSRNGQNAVYFDLKSDDGGDTLNGTMRYQREGDISVKGAVQIGAITYNALNHWSGAGHPWHPGGQWVAGNRGPTAPVTALNVKSDDQGRTLAGTMSYLGDGPLQFRGTLIAANTYSVVNRTYEGESWLPGGTWVLGCRTNQNAVLIEAAFEAGIEGKMKYEGEGPIGLKLEPSVQIALADA</sequence>
<comment type="caution">
    <text evidence="5">The sequence shown here is derived from an EMBL/GenBank/DDBJ whole genome shotgun (WGS) entry which is preliminary data.</text>
</comment>
<dbReference type="InterPro" id="IPR040964">
    <property type="entry name" value="SBD"/>
</dbReference>
<feature type="domain" description="OAA-family lectin sugar binding" evidence="4">
    <location>
        <begin position="138"/>
        <end position="201"/>
    </location>
</feature>
<keyword evidence="6" id="KW-1185">Reference proteome</keyword>
<keyword evidence="3" id="KW-0677">Repeat</keyword>
<feature type="domain" description="OAA-family lectin sugar binding" evidence="4">
    <location>
        <begin position="3"/>
        <end position="65"/>
    </location>
</feature>
<evidence type="ECO:0000313" key="5">
    <source>
        <dbReference type="EMBL" id="PVX28682.1"/>
    </source>
</evidence>
<dbReference type="InterPro" id="IPR053726">
    <property type="entry name" value="Bacterial_Lectin_Domain_sf"/>
</dbReference>
<dbReference type="OrthoDB" id="5380695at2"/>
<gene>
    <name evidence="5" type="ORF">DD559_04510</name>
</gene>
<accession>A0A2U0SBC2</accession>
<proteinExistence type="inferred from homology"/>
<dbReference type="Gene3D" id="2.40.128.450">
    <property type="match status" value="2"/>
</dbReference>
<evidence type="ECO:0000256" key="3">
    <source>
        <dbReference type="ARBA" id="ARBA00022737"/>
    </source>
</evidence>